<reference evidence="2" key="2">
    <citation type="submission" date="2019-06" db="EMBL/GenBank/DDBJ databases">
        <title>Genomics analysis of Aphanomyces spp. identifies a new class of oomycete effector associated with host adaptation.</title>
        <authorList>
            <person name="Gaulin E."/>
        </authorList>
    </citation>
    <scope>NUCLEOTIDE SEQUENCE</scope>
    <source>
        <strain evidence="2">CBS 578.67</strain>
    </source>
</reference>
<dbReference type="EMBL" id="VJMH01007250">
    <property type="protein sequence ID" value="KAF0684722.1"/>
    <property type="molecule type" value="Genomic_DNA"/>
</dbReference>
<keyword evidence="4" id="KW-1185">Reference proteome</keyword>
<feature type="transmembrane region" description="Helical" evidence="1">
    <location>
        <begin position="395"/>
        <end position="414"/>
    </location>
</feature>
<keyword evidence="1" id="KW-0812">Transmembrane</keyword>
<proteinExistence type="predicted"/>
<sequence length="598" mass="66257">MTRNDMAPMPTESIRVTYNRLSLFWSMLFLVNLAAMPLKAYISETFPWNVPPTSPDFSFTAFDETTVVMLQSLASVHSPFARDAVAYSLQYTLELPNDGVIDHDECIGHMLAFPGAALFGPGIRQFACAYLAHNASIRAALVTSSQVQATDTSPLAVTDSTATFRCQVGLMLGVPTMKLCLWLVPTNSSTNATSQYVVGFGGTTYEPPALAYLKLTCRVCLCGFILYLVRAAYYIHFATLDANLKASRGRLLGDVGDATVYALLDIHVGDPTYLVLSHPYVTVCFVFEMLMDATYHGLSSLRCTQVLDLWQFALGSFYGSRSVWFGYWTIRYATILVKRFHAEGSFATVDPGLLALATLLYAGPLFYVICNLKPIVKLLHWLFSTNPNDTAIEVFPVWVSLLLTLGGVPLLYSMGVKSISRRHRVTGIATTFQTPSNRSTILVAPTAYDSGRYSHNSFNDFKMHVIQRIFERPSIIPTPPTQKNTFEGGSLYRLYDQHPGYQKLPLISHRSADCFVDCYLPHHVFVKKLRLSLLHCLDSQTNDPKWTLPLCDTCGPRGTAPSGPVCTISSTTHIDTKNRMVLSNAKIHMGANGCCWVL</sequence>
<name>A0A485LP99_9STRA</name>
<gene>
    <name evidence="3" type="primary">Aste57867_23323</name>
    <name evidence="2" type="ORF">As57867_023252</name>
    <name evidence="3" type="ORF">ASTE57867_23323</name>
</gene>
<evidence type="ECO:0000313" key="3">
    <source>
        <dbReference type="EMBL" id="VFT99968.1"/>
    </source>
</evidence>
<protein>
    <submittedName>
        <fullName evidence="3">Aste57867_23323 protein</fullName>
    </submittedName>
</protein>
<keyword evidence="1" id="KW-0472">Membrane</keyword>
<evidence type="ECO:0000313" key="4">
    <source>
        <dbReference type="Proteomes" id="UP000332933"/>
    </source>
</evidence>
<evidence type="ECO:0000256" key="1">
    <source>
        <dbReference type="SAM" id="Phobius"/>
    </source>
</evidence>
<evidence type="ECO:0000313" key="2">
    <source>
        <dbReference type="EMBL" id="KAF0684722.1"/>
    </source>
</evidence>
<keyword evidence="1" id="KW-1133">Transmembrane helix</keyword>
<dbReference type="Proteomes" id="UP000332933">
    <property type="component" value="Unassembled WGS sequence"/>
</dbReference>
<reference evidence="3 4" key="1">
    <citation type="submission" date="2019-03" db="EMBL/GenBank/DDBJ databases">
        <authorList>
            <person name="Gaulin E."/>
            <person name="Dumas B."/>
        </authorList>
    </citation>
    <scope>NUCLEOTIDE SEQUENCE [LARGE SCALE GENOMIC DNA]</scope>
    <source>
        <strain evidence="3">CBS 568.67</strain>
    </source>
</reference>
<feature type="transmembrane region" description="Helical" evidence="1">
    <location>
        <begin position="351"/>
        <end position="375"/>
    </location>
</feature>
<dbReference type="AlphaFoldDB" id="A0A485LP99"/>
<dbReference type="EMBL" id="CAADRA010007276">
    <property type="protein sequence ID" value="VFT99968.1"/>
    <property type="molecule type" value="Genomic_DNA"/>
</dbReference>
<feature type="transmembrane region" description="Helical" evidence="1">
    <location>
        <begin position="21"/>
        <end position="42"/>
    </location>
</feature>
<accession>A0A485LP99</accession>
<organism evidence="3 4">
    <name type="scientific">Aphanomyces stellatus</name>
    <dbReference type="NCBI Taxonomy" id="120398"/>
    <lineage>
        <taxon>Eukaryota</taxon>
        <taxon>Sar</taxon>
        <taxon>Stramenopiles</taxon>
        <taxon>Oomycota</taxon>
        <taxon>Saprolegniomycetes</taxon>
        <taxon>Saprolegniales</taxon>
        <taxon>Verrucalvaceae</taxon>
        <taxon>Aphanomyces</taxon>
    </lineage>
</organism>